<dbReference type="EMBL" id="LR797252">
    <property type="protein sequence ID" value="CAB4196894.1"/>
    <property type="molecule type" value="Genomic_DNA"/>
</dbReference>
<name>A0A6J5RXW9_9CAUD</name>
<proteinExistence type="predicted"/>
<accession>A0A6J5RXW9</accession>
<protein>
    <submittedName>
        <fullName evidence="1">Uncharacterized protein</fullName>
    </submittedName>
</protein>
<sequence length="48" mass="5167">MNKKYTDKVKSQLESAGYDYAIAVATCAEIEAGAACGQLSIIIENKKK</sequence>
<reference evidence="1" key="1">
    <citation type="submission" date="2020-05" db="EMBL/GenBank/DDBJ databases">
        <authorList>
            <person name="Chiriac C."/>
            <person name="Salcher M."/>
            <person name="Ghai R."/>
            <person name="Kavagutti S V."/>
        </authorList>
    </citation>
    <scope>NUCLEOTIDE SEQUENCE</scope>
</reference>
<gene>
    <name evidence="1" type="ORF">UFOVP1290_414</name>
</gene>
<organism evidence="1">
    <name type="scientific">uncultured Caudovirales phage</name>
    <dbReference type="NCBI Taxonomy" id="2100421"/>
    <lineage>
        <taxon>Viruses</taxon>
        <taxon>Duplodnaviria</taxon>
        <taxon>Heunggongvirae</taxon>
        <taxon>Uroviricota</taxon>
        <taxon>Caudoviricetes</taxon>
        <taxon>Peduoviridae</taxon>
        <taxon>Maltschvirus</taxon>
        <taxon>Maltschvirus maltsch</taxon>
    </lineage>
</organism>
<evidence type="ECO:0000313" key="1">
    <source>
        <dbReference type="EMBL" id="CAB4196894.1"/>
    </source>
</evidence>